<evidence type="ECO:0000256" key="1">
    <source>
        <dbReference type="ARBA" id="ARBA00022737"/>
    </source>
</evidence>
<dbReference type="EMBL" id="CAJNOH010013318">
    <property type="protein sequence ID" value="CAF1544577.1"/>
    <property type="molecule type" value="Genomic_DNA"/>
</dbReference>
<organism evidence="3 5">
    <name type="scientific">Rotaria sordida</name>
    <dbReference type="NCBI Taxonomy" id="392033"/>
    <lineage>
        <taxon>Eukaryota</taxon>
        <taxon>Metazoa</taxon>
        <taxon>Spiralia</taxon>
        <taxon>Gnathifera</taxon>
        <taxon>Rotifera</taxon>
        <taxon>Eurotatoria</taxon>
        <taxon>Bdelloidea</taxon>
        <taxon>Philodinida</taxon>
        <taxon>Philodinidae</taxon>
        <taxon>Rotaria</taxon>
    </lineage>
</organism>
<evidence type="ECO:0000256" key="2">
    <source>
        <dbReference type="PROSITE-ProRule" id="PRU00504"/>
    </source>
</evidence>
<evidence type="ECO:0008006" key="7">
    <source>
        <dbReference type="Google" id="ProtNLM"/>
    </source>
</evidence>
<dbReference type="Proteomes" id="UP000663870">
    <property type="component" value="Unassembled WGS sequence"/>
</dbReference>
<dbReference type="InterPro" id="IPR001258">
    <property type="entry name" value="NHL_repeat"/>
</dbReference>
<feature type="non-terminal residue" evidence="3">
    <location>
        <position position="1"/>
    </location>
</feature>
<gene>
    <name evidence="4" type="ORF">JXQ802_LOCUS57562</name>
    <name evidence="3" type="ORF">PYM288_LOCUS40959</name>
</gene>
<dbReference type="Proteomes" id="UP000663854">
    <property type="component" value="Unassembled WGS sequence"/>
</dbReference>
<dbReference type="InterPro" id="IPR011042">
    <property type="entry name" value="6-blade_b-propeller_TolB-like"/>
</dbReference>
<reference evidence="3" key="1">
    <citation type="submission" date="2021-02" db="EMBL/GenBank/DDBJ databases">
        <authorList>
            <person name="Nowell W R."/>
        </authorList>
    </citation>
    <scope>NUCLEOTIDE SEQUENCE</scope>
</reference>
<evidence type="ECO:0000313" key="5">
    <source>
        <dbReference type="Proteomes" id="UP000663854"/>
    </source>
</evidence>
<protein>
    <recommendedName>
        <fullName evidence="7">NHL repeat containing protein</fullName>
    </recommendedName>
</protein>
<feature type="repeat" description="NHL" evidence="2">
    <location>
        <begin position="8"/>
        <end position="44"/>
    </location>
</feature>
<feature type="repeat" description="NHL" evidence="2">
    <location>
        <begin position="56"/>
        <end position="95"/>
    </location>
</feature>
<accession>A0A815WGP3</accession>
<dbReference type="Pfam" id="PF01436">
    <property type="entry name" value="NHL"/>
    <property type="match status" value="3"/>
</dbReference>
<sequence length="476" mass="51968">IAGGYGAGSTSEKLYYPWGLYVDSNQAVYVADRSNHRVQLWNSESMSGITVAGLTGSSGPWSYQLSNPTGVTLDPYGYIYVLDTGNSRVQKWFPDASYGTTVISASMNSPYGFMFDLRGNIVITDTSYHRILSFAMTCPNATTPTTTTVSPPTTPQASLCPTAQWNQTLSTLAGAISNAGTTPTLLYYPYNIYFDGYQNLYVADTTNHRIQYFPRGTTTGITVAGSSGNPGSAYAQFNNPYAIYVDSNRVMYILDTSNYRVIQWKFGDPYGDVVVGGNGAGSALTQITTSYAMFVDSQSNIYVSEYGNHRVTLWLSTNTTAGTLVAGGNGAGSTPERLYNPWGIYVDSNRAMYIVDRTNHRVQLWLNGAISGDTVAGTTGDAGPWAYQLNYPTSLLLDQYGYVYILDYNNNRIQKWFPGALYGTTVISASFYNPCGMQFDRLNNLVVADTYYHRIVSFGVFCPATTTTTTAPPSES</sequence>
<evidence type="ECO:0000313" key="3">
    <source>
        <dbReference type="EMBL" id="CAF1544577.1"/>
    </source>
</evidence>
<dbReference type="Gene3D" id="2.40.10.500">
    <property type="match status" value="1"/>
</dbReference>
<dbReference type="Gene3D" id="2.120.10.30">
    <property type="entry name" value="TolB, C-terminal domain"/>
    <property type="match status" value="2"/>
</dbReference>
<dbReference type="SUPFAM" id="SSF101898">
    <property type="entry name" value="NHL repeat"/>
    <property type="match status" value="2"/>
</dbReference>
<proteinExistence type="predicted"/>
<name>A0A815WGP3_9BILA</name>
<dbReference type="GO" id="GO:0008270">
    <property type="term" value="F:zinc ion binding"/>
    <property type="evidence" value="ECO:0007669"/>
    <property type="project" value="UniProtKB-KW"/>
</dbReference>
<dbReference type="CDD" id="cd05819">
    <property type="entry name" value="NHL"/>
    <property type="match status" value="2"/>
</dbReference>
<dbReference type="PANTHER" id="PTHR24104">
    <property type="entry name" value="E3 UBIQUITIN-PROTEIN LIGASE NHLRC1-RELATED"/>
    <property type="match status" value="1"/>
</dbReference>
<keyword evidence="1" id="KW-0677">Repeat</keyword>
<evidence type="ECO:0000313" key="4">
    <source>
        <dbReference type="EMBL" id="CAF1670771.1"/>
    </source>
</evidence>
<dbReference type="PROSITE" id="PS51125">
    <property type="entry name" value="NHL"/>
    <property type="match status" value="2"/>
</dbReference>
<comment type="caution">
    <text evidence="3">The sequence shown here is derived from an EMBL/GenBank/DDBJ whole genome shotgun (WGS) entry which is preliminary data.</text>
</comment>
<dbReference type="InterPro" id="IPR050952">
    <property type="entry name" value="TRIM-NHL_E3_ligases"/>
</dbReference>
<evidence type="ECO:0000313" key="6">
    <source>
        <dbReference type="Proteomes" id="UP000663870"/>
    </source>
</evidence>
<dbReference type="EMBL" id="CAJNOL010015211">
    <property type="protein sequence ID" value="CAF1670771.1"/>
    <property type="molecule type" value="Genomic_DNA"/>
</dbReference>
<dbReference type="PANTHER" id="PTHR24104:SF25">
    <property type="entry name" value="PROTEIN LIN-41"/>
    <property type="match status" value="1"/>
</dbReference>
<keyword evidence="6" id="KW-1185">Reference proteome</keyword>
<dbReference type="AlphaFoldDB" id="A0A815WGP3"/>